<name>G3JGI1_CORMM</name>
<dbReference type="VEuPathDB" id="FungiDB:CCM_03771"/>
<dbReference type="RefSeq" id="XP_006668982.1">
    <property type="nucleotide sequence ID" value="XM_006668919.1"/>
</dbReference>
<evidence type="ECO:0000313" key="2">
    <source>
        <dbReference type="Proteomes" id="UP000001610"/>
    </source>
</evidence>
<reference evidence="1 2" key="1">
    <citation type="journal article" date="2011" name="Genome Biol.">
        <title>Genome sequence of the insect pathogenic fungus Cordyceps militaris, a valued traditional Chinese medicine.</title>
        <authorList>
            <person name="Zheng P."/>
            <person name="Xia Y."/>
            <person name="Xiao G."/>
            <person name="Xiong C."/>
            <person name="Hu X."/>
            <person name="Zhang S."/>
            <person name="Zheng H."/>
            <person name="Huang Y."/>
            <person name="Zhou Y."/>
            <person name="Wang S."/>
            <person name="Zhao G.P."/>
            <person name="Liu X."/>
            <person name="St Leger R.J."/>
            <person name="Wang C."/>
        </authorList>
    </citation>
    <scope>NUCLEOTIDE SEQUENCE [LARGE SCALE GENOMIC DNA]</scope>
    <source>
        <strain evidence="1 2">CM01</strain>
    </source>
</reference>
<protein>
    <submittedName>
        <fullName evidence="1">Uncharacterized protein</fullName>
    </submittedName>
</protein>
<organism evidence="1 2">
    <name type="scientific">Cordyceps militaris (strain CM01)</name>
    <name type="common">Caterpillar fungus</name>
    <dbReference type="NCBI Taxonomy" id="983644"/>
    <lineage>
        <taxon>Eukaryota</taxon>
        <taxon>Fungi</taxon>
        <taxon>Dikarya</taxon>
        <taxon>Ascomycota</taxon>
        <taxon>Pezizomycotina</taxon>
        <taxon>Sordariomycetes</taxon>
        <taxon>Hypocreomycetidae</taxon>
        <taxon>Hypocreales</taxon>
        <taxon>Cordycipitaceae</taxon>
        <taxon>Cordyceps</taxon>
    </lineage>
</organism>
<dbReference type="KEGG" id="cmt:CCM_03771"/>
<dbReference type="EMBL" id="JH126401">
    <property type="protein sequence ID" value="EGX92398.1"/>
    <property type="molecule type" value="Genomic_DNA"/>
</dbReference>
<dbReference type="GeneID" id="18165794"/>
<dbReference type="HOGENOM" id="CLU_3050241_0_0_1"/>
<proteinExistence type="predicted"/>
<gene>
    <name evidence="1" type="ORF">CCM_03771</name>
</gene>
<dbReference type="AlphaFoldDB" id="G3JGI1"/>
<dbReference type="Proteomes" id="UP000001610">
    <property type="component" value="Unassembled WGS sequence"/>
</dbReference>
<evidence type="ECO:0000313" key="1">
    <source>
        <dbReference type="EMBL" id="EGX92398.1"/>
    </source>
</evidence>
<dbReference type="InParanoid" id="G3JGI1"/>
<accession>G3JGI1</accession>
<keyword evidence="2" id="KW-1185">Reference proteome</keyword>
<sequence length="54" mass="6212">MTNRHFFFFPSSHVPYLSPAAPHRPCVRFPAASEKGSGTKKRETYWAMLRNEAT</sequence>